<proteinExistence type="predicted"/>
<organism evidence="2 3">
    <name type="scientific">Paraphoma chrysanthemicola</name>
    <dbReference type="NCBI Taxonomy" id="798071"/>
    <lineage>
        <taxon>Eukaryota</taxon>
        <taxon>Fungi</taxon>
        <taxon>Dikarya</taxon>
        <taxon>Ascomycota</taxon>
        <taxon>Pezizomycotina</taxon>
        <taxon>Dothideomycetes</taxon>
        <taxon>Pleosporomycetidae</taxon>
        <taxon>Pleosporales</taxon>
        <taxon>Pleosporineae</taxon>
        <taxon>Phaeosphaeriaceae</taxon>
        <taxon>Paraphoma</taxon>
    </lineage>
</organism>
<keyword evidence="3" id="KW-1185">Reference proteome</keyword>
<feature type="signal peptide" evidence="1">
    <location>
        <begin position="1"/>
        <end position="19"/>
    </location>
</feature>
<feature type="chain" id="PRO_5035467572" evidence="1">
    <location>
        <begin position="20"/>
        <end position="143"/>
    </location>
</feature>
<reference evidence="2" key="1">
    <citation type="journal article" date="2021" name="Nat. Commun.">
        <title>Genetic determinants of endophytism in the Arabidopsis root mycobiome.</title>
        <authorList>
            <person name="Mesny F."/>
            <person name="Miyauchi S."/>
            <person name="Thiergart T."/>
            <person name="Pickel B."/>
            <person name="Atanasova L."/>
            <person name="Karlsson M."/>
            <person name="Huettel B."/>
            <person name="Barry K.W."/>
            <person name="Haridas S."/>
            <person name="Chen C."/>
            <person name="Bauer D."/>
            <person name="Andreopoulos W."/>
            <person name="Pangilinan J."/>
            <person name="LaButti K."/>
            <person name="Riley R."/>
            <person name="Lipzen A."/>
            <person name="Clum A."/>
            <person name="Drula E."/>
            <person name="Henrissat B."/>
            <person name="Kohler A."/>
            <person name="Grigoriev I.V."/>
            <person name="Martin F.M."/>
            <person name="Hacquard S."/>
        </authorList>
    </citation>
    <scope>NUCLEOTIDE SEQUENCE</scope>
    <source>
        <strain evidence="2">MPI-SDFR-AT-0120</strain>
    </source>
</reference>
<name>A0A8K0RCQ8_9PLEO</name>
<dbReference type="OrthoDB" id="3669817at2759"/>
<evidence type="ECO:0000256" key="1">
    <source>
        <dbReference type="SAM" id="SignalP"/>
    </source>
</evidence>
<dbReference type="Proteomes" id="UP000813461">
    <property type="component" value="Unassembled WGS sequence"/>
</dbReference>
<evidence type="ECO:0000313" key="2">
    <source>
        <dbReference type="EMBL" id="KAH7089805.1"/>
    </source>
</evidence>
<keyword evidence="1" id="KW-0732">Signal</keyword>
<gene>
    <name evidence="2" type="ORF">FB567DRAFT_547360</name>
</gene>
<accession>A0A8K0RCQ8</accession>
<dbReference type="EMBL" id="JAGMVJ010000006">
    <property type="protein sequence ID" value="KAH7089805.1"/>
    <property type="molecule type" value="Genomic_DNA"/>
</dbReference>
<evidence type="ECO:0000313" key="3">
    <source>
        <dbReference type="Proteomes" id="UP000813461"/>
    </source>
</evidence>
<comment type="caution">
    <text evidence="2">The sequence shown here is derived from an EMBL/GenBank/DDBJ whole genome shotgun (WGS) entry which is preliminary data.</text>
</comment>
<dbReference type="AlphaFoldDB" id="A0A8K0RCQ8"/>
<protein>
    <submittedName>
        <fullName evidence="2">Uncharacterized protein</fullName>
    </submittedName>
</protein>
<sequence>MLNPIYLLLLVSLTASALPSKCASGLPGGMYECPLPAFQPWQSASQHTKPSRPNCNWHPPDTTPCWDYPFAYDADRPRSIGPDGGGSCVFYYFAECKGETLKFDNEMKKLPKGSKEGNERVECPGVDFGDKALAYHSFRCQAN</sequence>